<dbReference type="SUPFAM" id="SSF56349">
    <property type="entry name" value="DNA breaking-rejoining enzymes"/>
    <property type="match status" value="1"/>
</dbReference>
<dbReference type="OrthoDB" id="9801717at2"/>
<keyword evidence="4" id="KW-0233">DNA recombination</keyword>
<dbReference type="GO" id="GO:0003677">
    <property type="term" value="F:DNA binding"/>
    <property type="evidence" value="ECO:0007669"/>
    <property type="project" value="UniProtKB-UniRule"/>
</dbReference>
<comment type="similarity">
    <text evidence="1">Belongs to the 'phage' integrase family.</text>
</comment>
<dbReference type="InterPro" id="IPR044068">
    <property type="entry name" value="CB"/>
</dbReference>
<evidence type="ECO:0000256" key="5">
    <source>
        <dbReference type="PROSITE-ProRule" id="PRU01248"/>
    </source>
</evidence>
<comment type="caution">
    <text evidence="8">The sequence shown here is derived from an EMBL/GenBank/DDBJ whole genome shotgun (WGS) entry which is preliminary data.</text>
</comment>
<keyword evidence="2" id="KW-0229">DNA integration</keyword>
<evidence type="ECO:0000313" key="8">
    <source>
        <dbReference type="EMBL" id="RHW19649.1"/>
    </source>
</evidence>
<dbReference type="PANTHER" id="PTHR30349">
    <property type="entry name" value="PHAGE INTEGRASE-RELATED"/>
    <property type="match status" value="1"/>
</dbReference>
<dbReference type="Gene3D" id="1.10.443.10">
    <property type="entry name" value="Intergrase catalytic core"/>
    <property type="match status" value="1"/>
</dbReference>
<dbReference type="PROSITE" id="PS51900">
    <property type="entry name" value="CB"/>
    <property type="match status" value="1"/>
</dbReference>
<evidence type="ECO:0000256" key="4">
    <source>
        <dbReference type="ARBA" id="ARBA00023172"/>
    </source>
</evidence>
<gene>
    <name evidence="8" type="ORF">C2846_17875</name>
</gene>
<dbReference type="InterPro" id="IPR011946">
    <property type="entry name" value="Integrase_integron-type"/>
</dbReference>
<evidence type="ECO:0000256" key="3">
    <source>
        <dbReference type="ARBA" id="ARBA00023125"/>
    </source>
</evidence>
<evidence type="ECO:0000259" key="7">
    <source>
        <dbReference type="PROSITE" id="PS51900"/>
    </source>
</evidence>
<dbReference type="GO" id="GO:0015074">
    <property type="term" value="P:DNA integration"/>
    <property type="evidence" value="ECO:0007669"/>
    <property type="project" value="UniProtKB-KW"/>
</dbReference>
<keyword evidence="3 5" id="KW-0238">DNA-binding</keyword>
<dbReference type="Gene3D" id="1.10.150.130">
    <property type="match status" value="1"/>
</dbReference>
<dbReference type="InterPro" id="IPR011010">
    <property type="entry name" value="DNA_brk_join_enz"/>
</dbReference>
<dbReference type="InterPro" id="IPR010998">
    <property type="entry name" value="Integrase_recombinase_N"/>
</dbReference>
<dbReference type="RefSeq" id="WP_119702131.1">
    <property type="nucleotide sequence ID" value="NZ_QJSA01000021.1"/>
</dbReference>
<dbReference type="AlphaFoldDB" id="A0A396RTH6"/>
<dbReference type="Pfam" id="PF13495">
    <property type="entry name" value="Phage_int_SAM_4"/>
    <property type="match status" value="1"/>
</dbReference>
<feature type="domain" description="Tyr recombinase" evidence="6">
    <location>
        <begin position="94"/>
        <end position="306"/>
    </location>
</feature>
<dbReference type="Proteomes" id="UP000265745">
    <property type="component" value="Unassembled WGS sequence"/>
</dbReference>
<dbReference type="NCBIfam" id="TIGR02249">
    <property type="entry name" value="integrase_gron"/>
    <property type="match status" value="1"/>
</dbReference>
<proteinExistence type="inferred from homology"/>
<sequence>MFRNVIRVNRYSIRTEKTYWYWVRFYLRYHKMRHPLEMGPAEVNEFLTWLAVKRNVAAATQNQALNALVFLYAKVLEQPLGDIGEAVRARKSMRIPTVLTHDEAIKIIALLKEPYNLLASLMYGSGLRVVEACRLRLKDIDFERQIITVHSGKGDKDRTTLLPASLIQPLQQRKARIFTAWQAQNPFYQCQVSLPFALKRKYPEASRSVEWQWFFPSLTLCHDDDGAVVRHHLHNSTVQKAVKQAVRQAAIGKPAGCHTFRHTFATELLRRGSDIRTVQTLLGHADVRTTQIYTHVLGQGFAGVQSPLG</sequence>
<evidence type="ECO:0000313" key="9">
    <source>
        <dbReference type="Proteomes" id="UP000265745"/>
    </source>
</evidence>
<evidence type="ECO:0000256" key="1">
    <source>
        <dbReference type="ARBA" id="ARBA00008857"/>
    </source>
</evidence>
<dbReference type="InterPro" id="IPR050090">
    <property type="entry name" value="Tyrosine_recombinase_XerCD"/>
</dbReference>
<dbReference type="EMBL" id="QJSA01000021">
    <property type="protein sequence ID" value="RHW19649.1"/>
    <property type="molecule type" value="Genomic_DNA"/>
</dbReference>
<dbReference type="GO" id="GO:0006310">
    <property type="term" value="P:DNA recombination"/>
    <property type="evidence" value="ECO:0007669"/>
    <property type="project" value="UniProtKB-KW"/>
</dbReference>
<reference evidence="8 9" key="1">
    <citation type="submission" date="2018-06" db="EMBL/GenBank/DDBJ databases">
        <title>Pseudomonas jilinensis sp. nov., isolated from the production water of Jilin Oilfield in China.</title>
        <authorList>
            <person name="Wang J."/>
        </authorList>
    </citation>
    <scope>NUCLEOTIDE SEQUENCE [LARGE SCALE GENOMIC DNA]</scope>
    <source>
        <strain evidence="8 9">JS15-10A1</strain>
    </source>
</reference>
<dbReference type="PANTHER" id="PTHR30349:SF64">
    <property type="entry name" value="PROPHAGE INTEGRASE INTD-RELATED"/>
    <property type="match status" value="1"/>
</dbReference>
<keyword evidence="9" id="KW-1185">Reference proteome</keyword>
<dbReference type="InterPro" id="IPR004107">
    <property type="entry name" value="Integrase_SAM-like_N"/>
</dbReference>
<feature type="domain" description="Core-binding (CB)" evidence="7">
    <location>
        <begin position="1"/>
        <end position="76"/>
    </location>
</feature>
<dbReference type="InterPro" id="IPR002104">
    <property type="entry name" value="Integrase_catalytic"/>
</dbReference>
<evidence type="ECO:0000259" key="6">
    <source>
        <dbReference type="PROSITE" id="PS51898"/>
    </source>
</evidence>
<protein>
    <submittedName>
        <fullName evidence="8">Recombinase XerD</fullName>
    </submittedName>
</protein>
<dbReference type="InterPro" id="IPR013762">
    <property type="entry name" value="Integrase-like_cat_sf"/>
</dbReference>
<name>A0A396RTH6_9PSED</name>
<accession>A0A396RTH6</accession>
<organism evidence="8 9">
    <name type="scientific">Pseudomonas jilinensis</name>
    <dbReference type="NCBI Taxonomy" id="2078689"/>
    <lineage>
        <taxon>Bacteria</taxon>
        <taxon>Pseudomonadati</taxon>
        <taxon>Pseudomonadota</taxon>
        <taxon>Gammaproteobacteria</taxon>
        <taxon>Pseudomonadales</taxon>
        <taxon>Pseudomonadaceae</taxon>
        <taxon>Pseudomonas</taxon>
    </lineage>
</organism>
<evidence type="ECO:0000256" key="2">
    <source>
        <dbReference type="ARBA" id="ARBA00022908"/>
    </source>
</evidence>
<dbReference type="Pfam" id="PF00589">
    <property type="entry name" value="Phage_integrase"/>
    <property type="match status" value="1"/>
</dbReference>
<dbReference type="PROSITE" id="PS51898">
    <property type="entry name" value="TYR_RECOMBINASE"/>
    <property type="match status" value="1"/>
</dbReference>